<proteinExistence type="inferred from homology"/>
<dbReference type="PANTHER" id="PTHR11403:SF6">
    <property type="entry name" value="NITRIC OXIDE REDUCTASE SUBUNIT E"/>
    <property type="match status" value="1"/>
</dbReference>
<dbReference type="PANTHER" id="PTHR11403">
    <property type="entry name" value="CYTOCHROME C OXIDASE SUBUNIT III"/>
    <property type="match status" value="1"/>
</dbReference>
<feature type="transmembrane region" description="Helical" evidence="7">
    <location>
        <begin position="92"/>
        <end position="108"/>
    </location>
</feature>
<keyword evidence="5 7" id="KW-0472">Membrane</keyword>
<name>A0A557SDC9_9RHOO</name>
<comment type="similarity">
    <text evidence="2 6">Belongs to the cytochrome c oxidase subunit 3 family.</text>
</comment>
<dbReference type="Gene3D" id="1.20.120.80">
    <property type="entry name" value="Cytochrome c oxidase, subunit III, four-helix bundle"/>
    <property type="match status" value="1"/>
</dbReference>
<dbReference type="AlphaFoldDB" id="A0A557SDC9"/>
<dbReference type="InterPro" id="IPR035973">
    <property type="entry name" value="Cyt_c_oxidase_su3-like_sf"/>
</dbReference>
<sequence>MNSVVGGGRRTKERVPGEIGIWLFVMGDLMVFSVFFILIAIGQKEHAALFNASRAQLDMWVGVFNTFLLLTGSWFVAIGVARCRAGLSAGGARNFTLGILCGVGFVANKAVEWGGKISDGLSPATNDFYMFFFVFTGIHLLHVLVGLVVLFVVRSASCRPTIGVRELRTIESGAVFWHLVDLLWVVLFALLYLL</sequence>
<dbReference type="Proteomes" id="UP000318349">
    <property type="component" value="Unassembled WGS sequence"/>
</dbReference>
<dbReference type="PROSITE" id="PS50253">
    <property type="entry name" value="COX3"/>
    <property type="match status" value="1"/>
</dbReference>
<evidence type="ECO:0000313" key="9">
    <source>
        <dbReference type="EMBL" id="TVO75413.1"/>
    </source>
</evidence>
<dbReference type="InterPro" id="IPR024791">
    <property type="entry name" value="Cyt_c/ubiquinol_Oxase_su3"/>
</dbReference>
<dbReference type="Pfam" id="PF00510">
    <property type="entry name" value="COX3"/>
    <property type="match status" value="1"/>
</dbReference>
<feature type="domain" description="Heme-copper oxidase subunit III family profile" evidence="8">
    <location>
        <begin position="1"/>
        <end position="194"/>
    </location>
</feature>
<keyword evidence="3 6" id="KW-0812">Transmembrane</keyword>
<dbReference type="InterPro" id="IPR000298">
    <property type="entry name" value="Cyt_c_oxidase-like_su3"/>
</dbReference>
<organism evidence="9 10">
    <name type="scientific">Denitromonas halophila</name>
    <dbReference type="NCBI Taxonomy" id="1629404"/>
    <lineage>
        <taxon>Bacteria</taxon>
        <taxon>Pseudomonadati</taxon>
        <taxon>Pseudomonadota</taxon>
        <taxon>Betaproteobacteria</taxon>
        <taxon>Rhodocyclales</taxon>
        <taxon>Zoogloeaceae</taxon>
        <taxon>Denitromonas</taxon>
    </lineage>
</organism>
<feature type="transmembrane region" description="Helical" evidence="7">
    <location>
        <begin position="128"/>
        <end position="153"/>
    </location>
</feature>
<dbReference type="InterPro" id="IPR013833">
    <property type="entry name" value="Cyt_c_oxidase_su3_a-hlx"/>
</dbReference>
<evidence type="ECO:0000256" key="6">
    <source>
        <dbReference type="RuleBase" id="RU003376"/>
    </source>
</evidence>
<protein>
    <submittedName>
        <fullName evidence="9">Cytochrome c oxidase subunit 3 family protein</fullName>
    </submittedName>
</protein>
<evidence type="ECO:0000256" key="4">
    <source>
        <dbReference type="ARBA" id="ARBA00022989"/>
    </source>
</evidence>
<feature type="transmembrane region" description="Helical" evidence="7">
    <location>
        <begin position="174"/>
        <end position="193"/>
    </location>
</feature>
<comment type="subcellular location">
    <subcellularLocation>
        <location evidence="6">Cell membrane</location>
        <topology evidence="6">Multi-pass membrane protein</topology>
    </subcellularLocation>
    <subcellularLocation>
        <location evidence="1">Membrane</location>
        <topology evidence="1">Multi-pass membrane protein</topology>
    </subcellularLocation>
</comment>
<evidence type="ECO:0000256" key="7">
    <source>
        <dbReference type="SAM" id="Phobius"/>
    </source>
</evidence>
<gene>
    <name evidence="9" type="ORF">FHP89_13755</name>
</gene>
<feature type="transmembrane region" description="Helical" evidence="7">
    <location>
        <begin position="21"/>
        <end position="41"/>
    </location>
</feature>
<dbReference type="GO" id="GO:0004129">
    <property type="term" value="F:cytochrome-c oxidase activity"/>
    <property type="evidence" value="ECO:0007669"/>
    <property type="project" value="InterPro"/>
</dbReference>
<evidence type="ECO:0000256" key="5">
    <source>
        <dbReference type="ARBA" id="ARBA00023136"/>
    </source>
</evidence>
<evidence type="ECO:0000256" key="2">
    <source>
        <dbReference type="ARBA" id="ARBA00010581"/>
    </source>
</evidence>
<evidence type="ECO:0000256" key="3">
    <source>
        <dbReference type="ARBA" id="ARBA00022692"/>
    </source>
</evidence>
<evidence type="ECO:0000259" key="8">
    <source>
        <dbReference type="PROSITE" id="PS50253"/>
    </source>
</evidence>
<feature type="transmembrane region" description="Helical" evidence="7">
    <location>
        <begin position="61"/>
        <end position="80"/>
    </location>
</feature>
<dbReference type="GO" id="GO:0019646">
    <property type="term" value="P:aerobic electron transport chain"/>
    <property type="evidence" value="ECO:0007669"/>
    <property type="project" value="InterPro"/>
</dbReference>
<reference evidence="9 10" key="1">
    <citation type="submission" date="2019-07" db="EMBL/GenBank/DDBJ databases">
        <title>The pathways for chlorine oxyanion respiration interact through the shared metabolite chlorate.</title>
        <authorList>
            <person name="Barnum T.P."/>
            <person name="Cheng Y."/>
            <person name="Hill K.A."/>
            <person name="Lucas L.N."/>
            <person name="Carlson H.K."/>
            <person name="Coates J.D."/>
        </authorList>
    </citation>
    <scope>NUCLEOTIDE SEQUENCE [LARGE SCALE GENOMIC DNA]</scope>
    <source>
        <strain evidence="9 10">SFB-1</strain>
    </source>
</reference>
<dbReference type="EMBL" id="VMNI01000013">
    <property type="protein sequence ID" value="TVO75413.1"/>
    <property type="molecule type" value="Genomic_DNA"/>
</dbReference>
<evidence type="ECO:0000313" key="10">
    <source>
        <dbReference type="Proteomes" id="UP000318349"/>
    </source>
</evidence>
<accession>A0A557SDC9</accession>
<dbReference type="GO" id="GO:0005886">
    <property type="term" value="C:plasma membrane"/>
    <property type="evidence" value="ECO:0007669"/>
    <property type="project" value="UniProtKB-SubCell"/>
</dbReference>
<dbReference type="SUPFAM" id="SSF81452">
    <property type="entry name" value="Cytochrome c oxidase subunit III-like"/>
    <property type="match status" value="1"/>
</dbReference>
<keyword evidence="4 7" id="KW-1133">Transmembrane helix</keyword>
<comment type="caution">
    <text evidence="9">The sequence shown here is derived from an EMBL/GenBank/DDBJ whole genome shotgun (WGS) entry which is preliminary data.</text>
</comment>
<evidence type="ECO:0000256" key="1">
    <source>
        <dbReference type="ARBA" id="ARBA00004141"/>
    </source>
</evidence>